<dbReference type="EMBL" id="FPBP01000007">
    <property type="protein sequence ID" value="SFU74123.1"/>
    <property type="molecule type" value="Genomic_DNA"/>
</dbReference>
<accession>A0A1I7IMG7</accession>
<dbReference type="STRING" id="463301.SAMN04487955_107141"/>
<keyword evidence="2" id="KW-1185">Reference proteome</keyword>
<dbReference type="AlphaFoldDB" id="A0A1I7IMG7"/>
<reference evidence="2" key="1">
    <citation type="submission" date="2016-10" db="EMBL/GenBank/DDBJ databases">
        <authorList>
            <person name="Varghese N."/>
            <person name="Submissions S."/>
        </authorList>
    </citation>
    <scope>NUCLEOTIDE SEQUENCE [LARGE SCALE GENOMIC DNA]</scope>
    <source>
        <strain evidence="2">CGMCC 1.6981</strain>
    </source>
</reference>
<dbReference type="InterPro" id="IPR009874">
    <property type="entry name" value="DUF1428"/>
</dbReference>
<dbReference type="OrthoDB" id="9792392at2"/>
<sequence>MNYVDGFVAAVPTANREKYIQHARDAWPVFKEHGALSMVECWGDDVPDGKVTSFPMAVKCQPEETVIFSWLTWPSRDVRDQAMPRIMADARLKPDVNPMPFDGKRLIYGGFEVIVDE</sequence>
<dbReference type="Proteomes" id="UP000198693">
    <property type="component" value="Unassembled WGS sequence"/>
</dbReference>
<evidence type="ECO:0000313" key="1">
    <source>
        <dbReference type="EMBL" id="SFU74123.1"/>
    </source>
</evidence>
<dbReference type="Gene3D" id="3.30.70.100">
    <property type="match status" value="1"/>
</dbReference>
<dbReference type="Pfam" id="PF07237">
    <property type="entry name" value="DUF1428"/>
    <property type="match status" value="1"/>
</dbReference>
<dbReference type="RefSeq" id="WP_089795890.1">
    <property type="nucleotide sequence ID" value="NZ_FPBP01000007.1"/>
</dbReference>
<proteinExistence type="predicted"/>
<name>A0A1I7IMG7_9GAMM</name>
<dbReference type="PIRSF" id="PIRSF007028">
    <property type="entry name" value="UCP007028"/>
    <property type="match status" value="1"/>
</dbReference>
<gene>
    <name evidence="1" type="ORF">SAMN04487955_107141</name>
</gene>
<organism evidence="1 2">
    <name type="scientific">Halomonas korlensis</name>
    <dbReference type="NCBI Taxonomy" id="463301"/>
    <lineage>
        <taxon>Bacteria</taxon>
        <taxon>Pseudomonadati</taxon>
        <taxon>Pseudomonadota</taxon>
        <taxon>Gammaproteobacteria</taxon>
        <taxon>Oceanospirillales</taxon>
        <taxon>Halomonadaceae</taxon>
        <taxon>Halomonas</taxon>
    </lineage>
</organism>
<dbReference type="InterPro" id="IPR011008">
    <property type="entry name" value="Dimeric_a/b-barrel"/>
</dbReference>
<dbReference type="SUPFAM" id="SSF54909">
    <property type="entry name" value="Dimeric alpha+beta barrel"/>
    <property type="match status" value="1"/>
</dbReference>
<evidence type="ECO:0000313" key="2">
    <source>
        <dbReference type="Proteomes" id="UP000198693"/>
    </source>
</evidence>
<protein>
    <submittedName>
        <fullName evidence="1">Uncharacterized conserved protein YbaA, DUF1428 family</fullName>
    </submittedName>
</protein>